<organism evidence="1 2">
    <name type="scientific">Prototheca wickerhamii</name>
    <dbReference type="NCBI Taxonomy" id="3111"/>
    <lineage>
        <taxon>Eukaryota</taxon>
        <taxon>Viridiplantae</taxon>
        <taxon>Chlorophyta</taxon>
        <taxon>core chlorophytes</taxon>
        <taxon>Trebouxiophyceae</taxon>
        <taxon>Chlorellales</taxon>
        <taxon>Chlorellaceae</taxon>
        <taxon>Prototheca</taxon>
    </lineage>
</organism>
<reference evidence="1" key="1">
    <citation type="submission" date="2021-01" db="EMBL/GenBank/DDBJ databases">
        <authorList>
            <person name="Eckstrom K.M.E."/>
        </authorList>
    </citation>
    <scope>NUCLEOTIDE SEQUENCE</scope>
    <source>
        <strain evidence="1">UVCC 0001</strain>
    </source>
</reference>
<accession>A0AAD9ML34</accession>
<proteinExistence type="predicted"/>
<protein>
    <submittedName>
        <fullName evidence="1">Uncharacterized protein</fullName>
    </submittedName>
</protein>
<dbReference type="InterPro" id="IPR036412">
    <property type="entry name" value="HAD-like_sf"/>
</dbReference>
<dbReference type="SUPFAM" id="SSF56784">
    <property type="entry name" value="HAD-like"/>
    <property type="match status" value="1"/>
</dbReference>
<dbReference type="Gene3D" id="3.40.50.1000">
    <property type="entry name" value="HAD superfamily/HAD-like"/>
    <property type="match status" value="1"/>
</dbReference>
<keyword evidence="2" id="KW-1185">Reference proteome</keyword>
<sequence length="285" mass="31377">MHTFSRPCSSWGLYKELYIDNVDLSNPLQRAERLGTGWMGVIVELEGVLVDYDARRVSDQAWQHLAEEEGRPPLPLWALRKAEGMKNEQVIQEVFEWAWNRAEVARLSRRLEELYATCLQQAQPYVLPETLEALRMLHEQGVPVAQVCAGPPGRAALLMGHALAADGALGPVTSAADVLRGLPDPAAYLAAAASIGRPPARCVVLCAGNLAIEAAREAGAKAVAVSERRPLYELRAADKVVRSLAELSFMDYKRLFSPDDTAALVPELNPLELEARHRDQEGPWP</sequence>
<dbReference type="InterPro" id="IPR023198">
    <property type="entry name" value="PGP-like_dom2"/>
</dbReference>
<dbReference type="EMBL" id="JASFZW010000003">
    <property type="protein sequence ID" value="KAK2079095.1"/>
    <property type="molecule type" value="Genomic_DNA"/>
</dbReference>
<comment type="caution">
    <text evidence="1">The sequence shown here is derived from an EMBL/GenBank/DDBJ whole genome shotgun (WGS) entry which is preliminary data.</text>
</comment>
<dbReference type="AlphaFoldDB" id="A0AAD9ML34"/>
<evidence type="ECO:0000313" key="1">
    <source>
        <dbReference type="EMBL" id="KAK2079095.1"/>
    </source>
</evidence>
<evidence type="ECO:0000313" key="2">
    <source>
        <dbReference type="Proteomes" id="UP001255856"/>
    </source>
</evidence>
<dbReference type="Proteomes" id="UP001255856">
    <property type="component" value="Unassembled WGS sequence"/>
</dbReference>
<dbReference type="Pfam" id="PF00702">
    <property type="entry name" value="Hydrolase"/>
    <property type="match status" value="1"/>
</dbReference>
<dbReference type="InterPro" id="IPR023214">
    <property type="entry name" value="HAD_sf"/>
</dbReference>
<name>A0AAD9ML34_PROWI</name>
<dbReference type="PANTHER" id="PTHR47108">
    <property type="entry name" value="5-AMINO-6-(5-PHOSPHO-D-RIBITYLAMINO)URACIL PHOSPHATASE, CHLOROPLASTIC"/>
    <property type="match status" value="1"/>
</dbReference>
<dbReference type="Gene3D" id="1.10.150.240">
    <property type="entry name" value="Putative phosphatase, domain 2"/>
    <property type="match status" value="1"/>
</dbReference>
<gene>
    <name evidence="1" type="ORF">QBZ16_002785</name>
</gene>
<dbReference type="PANTHER" id="PTHR47108:SF1">
    <property type="entry name" value="5-AMINO-6-(5-PHOSPHO-D-RIBITYLAMINO)URACIL PHOSPHATASE, CHLOROPLASTIC"/>
    <property type="match status" value="1"/>
</dbReference>